<sequence>MLKAKTELDCVLCVEEETAPRPPIGVDKPDEKHTVIWNDDHFGRAIRPSVLRPFGLEIWSVDQSENTIFLSPMGVIFDAHKEPPYIAKTLRGARCARRISTTGGQGWVGG</sequence>
<protein>
    <submittedName>
        <fullName evidence="1">Uncharacterized protein</fullName>
    </submittedName>
</protein>
<accession>A0ABU3VEA8</accession>
<evidence type="ECO:0000313" key="1">
    <source>
        <dbReference type="EMBL" id="MDU9004501.1"/>
    </source>
</evidence>
<keyword evidence="2" id="KW-1185">Reference proteome</keyword>
<organism evidence="1 2">
    <name type="scientific">Sedimentitalea todarodis</name>
    <dbReference type="NCBI Taxonomy" id="1631240"/>
    <lineage>
        <taxon>Bacteria</taxon>
        <taxon>Pseudomonadati</taxon>
        <taxon>Pseudomonadota</taxon>
        <taxon>Alphaproteobacteria</taxon>
        <taxon>Rhodobacterales</taxon>
        <taxon>Paracoccaceae</taxon>
        <taxon>Sedimentitalea</taxon>
    </lineage>
</organism>
<gene>
    <name evidence="1" type="ORF">QO231_11645</name>
</gene>
<proteinExistence type="predicted"/>
<dbReference type="RefSeq" id="WP_316776276.1">
    <property type="nucleotide sequence ID" value="NZ_JASMWN010000008.1"/>
</dbReference>
<dbReference type="Proteomes" id="UP001255416">
    <property type="component" value="Unassembled WGS sequence"/>
</dbReference>
<comment type="caution">
    <text evidence="1">The sequence shown here is derived from an EMBL/GenBank/DDBJ whole genome shotgun (WGS) entry which is preliminary data.</text>
</comment>
<name>A0ABU3VEA8_9RHOB</name>
<dbReference type="EMBL" id="JASMWN010000008">
    <property type="protein sequence ID" value="MDU9004501.1"/>
    <property type="molecule type" value="Genomic_DNA"/>
</dbReference>
<evidence type="ECO:0000313" key="2">
    <source>
        <dbReference type="Proteomes" id="UP001255416"/>
    </source>
</evidence>
<reference evidence="2" key="1">
    <citation type="submission" date="2023-05" db="EMBL/GenBank/DDBJ databases">
        <title>Sedimentitalea sp. nov. JM2-8.</title>
        <authorList>
            <person name="Huang J."/>
        </authorList>
    </citation>
    <scope>NUCLEOTIDE SEQUENCE [LARGE SCALE GENOMIC DNA]</scope>
    <source>
        <strain evidence="2">KHS03</strain>
    </source>
</reference>